<name>A0A1I5BSN0_9RHOB</name>
<gene>
    <name evidence="2" type="ORF">SAMN04487859_108161</name>
</gene>
<dbReference type="EMBL" id="FOVP01000008">
    <property type="protein sequence ID" value="SFN77381.1"/>
    <property type="molecule type" value="Genomic_DNA"/>
</dbReference>
<protein>
    <submittedName>
        <fullName evidence="2">Uncharacterized protein</fullName>
    </submittedName>
</protein>
<dbReference type="RefSeq" id="WP_143076318.1">
    <property type="nucleotide sequence ID" value="NZ_FOVP01000008.1"/>
</dbReference>
<evidence type="ECO:0000256" key="1">
    <source>
        <dbReference type="SAM" id="MobiDB-lite"/>
    </source>
</evidence>
<dbReference type="OrthoDB" id="8442627at2"/>
<accession>A0A1I5BSN0</accession>
<feature type="region of interest" description="Disordered" evidence="1">
    <location>
        <begin position="77"/>
        <end position="99"/>
    </location>
</feature>
<evidence type="ECO:0000313" key="3">
    <source>
        <dbReference type="Proteomes" id="UP000198599"/>
    </source>
</evidence>
<proteinExistence type="predicted"/>
<keyword evidence="3" id="KW-1185">Reference proteome</keyword>
<dbReference type="Proteomes" id="UP000198599">
    <property type="component" value="Unassembled WGS sequence"/>
</dbReference>
<reference evidence="3" key="1">
    <citation type="submission" date="2016-10" db="EMBL/GenBank/DDBJ databases">
        <authorList>
            <person name="Varghese N."/>
            <person name="Submissions S."/>
        </authorList>
    </citation>
    <scope>NUCLEOTIDE SEQUENCE [LARGE SCALE GENOMIC DNA]</scope>
    <source>
        <strain evidence="3">DSM 28463</strain>
    </source>
</reference>
<dbReference type="AlphaFoldDB" id="A0A1I5BSN0"/>
<organism evidence="2 3">
    <name type="scientific">Roseovarius lutimaris</name>
    <dbReference type="NCBI Taxonomy" id="1005928"/>
    <lineage>
        <taxon>Bacteria</taxon>
        <taxon>Pseudomonadati</taxon>
        <taxon>Pseudomonadota</taxon>
        <taxon>Alphaproteobacteria</taxon>
        <taxon>Rhodobacterales</taxon>
        <taxon>Roseobacteraceae</taxon>
        <taxon>Roseovarius</taxon>
    </lineage>
</organism>
<evidence type="ECO:0000313" key="2">
    <source>
        <dbReference type="EMBL" id="SFN77381.1"/>
    </source>
</evidence>
<sequence>MQSTSNLTSWQVGLTTGDVVRFRFPVDDPDNPDAKAKRRPCLVMGVRWFGGRKFVEIAYGTGAMTRQIAALRFTSRGDGQRHKPVLPAVPVSSARAPLS</sequence>